<dbReference type="Proteomes" id="UP001596455">
    <property type="component" value="Unassembled WGS sequence"/>
</dbReference>
<dbReference type="InterPro" id="IPR010872">
    <property type="entry name" value="MDMPI_C-term_domain"/>
</dbReference>
<dbReference type="InterPro" id="IPR017517">
    <property type="entry name" value="Maleyloyr_isom"/>
</dbReference>
<gene>
    <name evidence="3" type="ORF">ACFQQL_10845</name>
</gene>
<evidence type="ECO:0000259" key="1">
    <source>
        <dbReference type="Pfam" id="PF07398"/>
    </source>
</evidence>
<evidence type="ECO:0000313" key="3">
    <source>
        <dbReference type="EMBL" id="MFC7405605.1"/>
    </source>
</evidence>
<dbReference type="Pfam" id="PF07398">
    <property type="entry name" value="MDMPI_C"/>
    <property type="match status" value="1"/>
</dbReference>
<sequence>MPTELSVTQHLEGLRAAVLALTAEAFRAGLRAEVPTCPGWRVRDLLAHQGMVHRWAAAQLRGADGDSAGWEEEGRRHADPLEWLRDGAVELARQLTDAPDDLAAKVFLRDAPRPRAFWARRQCHETTIHAVDAQAAALGRPPDTGEVDWITPELAADGIDELLGGFLPRRRSRLRLERAARLVVAPRDAPWSWLVELGPEPPVTTRHAGGRESDADWAVTGSAVELYLRLWNRTDEPLTGDGLDWAGLAQVTWH</sequence>
<name>A0ABW2Q7W1_9MICO</name>
<comment type="caution">
    <text evidence="3">The sequence shown here is derived from an EMBL/GenBank/DDBJ whole genome shotgun (WGS) entry which is preliminary data.</text>
</comment>
<dbReference type="NCBIfam" id="TIGR03083">
    <property type="entry name" value="maleylpyruvate isomerase family mycothiol-dependent enzyme"/>
    <property type="match status" value="1"/>
</dbReference>
<reference evidence="4" key="1">
    <citation type="journal article" date="2019" name="Int. J. Syst. Evol. Microbiol.">
        <title>The Global Catalogue of Microorganisms (GCM) 10K type strain sequencing project: providing services to taxonomists for standard genome sequencing and annotation.</title>
        <authorList>
            <consortium name="The Broad Institute Genomics Platform"/>
            <consortium name="The Broad Institute Genome Sequencing Center for Infectious Disease"/>
            <person name="Wu L."/>
            <person name="Ma J."/>
        </authorList>
    </citation>
    <scope>NUCLEOTIDE SEQUENCE [LARGE SCALE GENOMIC DNA]</scope>
    <source>
        <strain evidence="4">JCM 1490</strain>
    </source>
</reference>
<feature type="domain" description="MDMPI C-terminal" evidence="1">
    <location>
        <begin position="153"/>
        <end position="239"/>
    </location>
</feature>
<dbReference type="Pfam" id="PF11716">
    <property type="entry name" value="MDMPI_N"/>
    <property type="match status" value="1"/>
</dbReference>
<dbReference type="GO" id="GO:0016853">
    <property type="term" value="F:isomerase activity"/>
    <property type="evidence" value="ECO:0007669"/>
    <property type="project" value="UniProtKB-KW"/>
</dbReference>
<evidence type="ECO:0000313" key="4">
    <source>
        <dbReference type="Proteomes" id="UP001596455"/>
    </source>
</evidence>
<proteinExistence type="predicted"/>
<organism evidence="3 4">
    <name type="scientific">Georgenia alba</name>
    <dbReference type="NCBI Taxonomy" id="2233858"/>
    <lineage>
        <taxon>Bacteria</taxon>
        <taxon>Bacillati</taxon>
        <taxon>Actinomycetota</taxon>
        <taxon>Actinomycetes</taxon>
        <taxon>Micrococcales</taxon>
        <taxon>Bogoriellaceae</taxon>
        <taxon>Georgenia</taxon>
    </lineage>
</organism>
<dbReference type="RefSeq" id="WP_382394193.1">
    <property type="nucleotide sequence ID" value="NZ_JBHTCQ010000002.1"/>
</dbReference>
<protein>
    <submittedName>
        <fullName evidence="3">Maleylpyruvate isomerase family mycothiol-dependent enzyme</fullName>
    </submittedName>
</protein>
<dbReference type="SUPFAM" id="SSF109854">
    <property type="entry name" value="DinB/YfiT-like putative metalloenzymes"/>
    <property type="match status" value="1"/>
</dbReference>
<dbReference type="InterPro" id="IPR024344">
    <property type="entry name" value="MDMPI_metal-binding"/>
</dbReference>
<keyword evidence="3" id="KW-0413">Isomerase</keyword>
<keyword evidence="4" id="KW-1185">Reference proteome</keyword>
<accession>A0ABW2Q7W1</accession>
<dbReference type="PANTHER" id="PTHR40758">
    <property type="entry name" value="CONSERVED PROTEIN"/>
    <property type="match status" value="1"/>
</dbReference>
<dbReference type="EMBL" id="JBHTCQ010000002">
    <property type="protein sequence ID" value="MFC7405605.1"/>
    <property type="molecule type" value="Genomic_DNA"/>
</dbReference>
<dbReference type="PANTHER" id="PTHR40758:SF1">
    <property type="entry name" value="CONSERVED PROTEIN"/>
    <property type="match status" value="1"/>
</dbReference>
<evidence type="ECO:0000259" key="2">
    <source>
        <dbReference type="Pfam" id="PF11716"/>
    </source>
</evidence>
<feature type="domain" description="Mycothiol-dependent maleylpyruvate isomerase metal-binding" evidence="2">
    <location>
        <begin position="14"/>
        <end position="134"/>
    </location>
</feature>
<dbReference type="InterPro" id="IPR034660">
    <property type="entry name" value="DinB/YfiT-like"/>
</dbReference>